<keyword evidence="7" id="KW-0239">DNA-directed DNA polymerase</keyword>
<dbReference type="Gene3D" id="1.10.150.20">
    <property type="entry name" value="5' to 3' exonuclease, C-terminal subdomain"/>
    <property type="match status" value="1"/>
</dbReference>
<dbReference type="InterPro" id="IPR010996">
    <property type="entry name" value="HHH_MUS81"/>
</dbReference>
<feature type="domain" description="Helix-hairpin-helix DNA-binding motif class 1" evidence="10">
    <location>
        <begin position="91"/>
        <end position="110"/>
    </location>
</feature>
<keyword evidence="4" id="KW-0808">Transferase</keyword>
<dbReference type="Pfam" id="PF14791">
    <property type="entry name" value="DNA_pol_B_thumb"/>
    <property type="match status" value="1"/>
</dbReference>
<dbReference type="InterPro" id="IPR047967">
    <property type="entry name" value="PolX_PHP"/>
</dbReference>
<dbReference type="GO" id="GO:0042578">
    <property type="term" value="F:phosphoric ester hydrolase activity"/>
    <property type="evidence" value="ECO:0007669"/>
    <property type="project" value="TreeGrafter"/>
</dbReference>
<organism evidence="13 14">
    <name type="scientific">Acetohalobium arabaticum (strain ATCC 49924 / DSM 5501 / Z-7288)</name>
    <dbReference type="NCBI Taxonomy" id="574087"/>
    <lineage>
        <taxon>Bacteria</taxon>
        <taxon>Bacillati</taxon>
        <taxon>Bacillota</taxon>
        <taxon>Clostridia</taxon>
        <taxon>Halanaerobiales</taxon>
        <taxon>Halobacteroidaceae</taxon>
        <taxon>Acetohalobium</taxon>
    </lineage>
</organism>
<evidence type="ECO:0000256" key="1">
    <source>
        <dbReference type="ARBA" id="ARBA00001946"/>
    </source>
</evidence>
<dbReference type="InterPro" id="IPR003583">
    <property type="entry name" value="Hlx-hairpin-Hlx_DNA-bd_motif"/>
</dbReference>
<sequence>MENLKVAWILEEIADLLKLKGANYFKIQSYYNVSKRIKNLETNIKKLVANNRLQDIEGIGESLAVTIDEILQTGTCSKYKELKEEIPIGLLEILDLPGVGPKKVKLFYDELGITDLDELKKAAKKQKLRKLSGIGAKTELKILDAIMKAKNRNDKIDLGLATALAEELLDICAKLKSVTKVEVVGGLRRKKELISDLDLLVVTDNSKQVREVMKDVPLVTEVLTETDKSLELASKPGVPIEIFFIVEDEFYSALVAATGNQEHYEALSELAAQKGYCLNNTGVYQLDTNETVEIDSEKEIYQLLDLPYIIPELRTGDHEIEAAREGNLPVKLESADIMGDLHVHTDWSDGGNTIQEMALAARDRGYKFLSICDHSKSLGVAGGLTIDDLKEQIKEIEIINKELTDFRILKGAEVDILHNGDLDYPQEVLDELDMVVASVHSGFRQSGEQMTSRILRALDHEAVNVLGHPTGRLLGKRGPYAVDIEQVIKRAVKTDTVLEINASPHRLDLNGKHLRIAKEAGAKIAINTDAHNIQQLDNMQFGVYNARKGWIEPSEVINTYSLTELLALLYN</sequence>
<evidence type="ECO:0000256" key="3">
    <source>
        <dbReference type="ARBA" id="ARBA00022634"/>
    </source>
</evidence>
<dbReference type="Gene3D" id="3.20.20.140">
    <property type="entry name" value="Metal-dependent hydrolases"/>
    <property type="match status" value="1"/>
</dbReference>
<evidence type="ECO:0000256" key="9">
    <source>
        <dbReference type="SAM" id="Coils"/>
    </source>
</evidence>
<dbReference type="InterPro" id="IPR022311">
    <property type="entry name" value="PolX-like"/>
</dbReference>
<proteinExistence type="predicted"/>
<feature type="domain" description="Helix-hairpin-helix DNA-binding motif class 1" evidence="10">
    <location>
        <begin position="51"/>
        <end position="70"/>
    </location>
</feature>
<dbReference type="SMART" id="SM00278">
    <property type="entry name" value="HhH1"/>
    <property type="match status" value="3"/>
</dbReference>
<evidence type="ECO:0000256" key="6">
    <source>
        <dbReference type="ARBA" id="ARBA00022705"/>
    </source>
</evidence>
<keyword evidence="9" id="KW-0175">Coiled coil</keyword>
<dbReference type="SUPFAM" id="SSF47781">
    <property type="entry name" value="RuvA domain 2-like"/>
    <property type="match status" value="1"/>
</dbReference>
<gene>
    <name evidence="13" type="ordered locus">Acear_0401</name>
</gene>
<dbReference type="eggNOG" id="COG1796">
    <property type="taxonomic scope" value="Bacteria"/>
</dbReference>
<dbReference type="CDD" id="cd07436">
    <property type="entry name" value="PHP_PolX"/>
    <property type="match status" value="1"/>
</dbReference>
<dbReference type="SMART" id="SM00481">
    <property type="entry name" value="POLIIIAc"/>
    <property type="match status" value="1"/>
</dbReference>
<dbReference type="Pfam" id="PF14520">
    <property type="entry name" value="HHH_5"/>
    <property type="match status" value="1"/>
</dbReference>
<evidence type="ECO:0000256" key="7">
    <source>
        <dbReference type="ARBA" id="ARBA00022932"/>
    </source>
</evidence>
<dbReference type="InterPro" id="IPR010994">
    <property type="entry name" value="RuvA_2-like"/>
</dbReference>
<dbReference type="FunFam" id="3.20.20.140:FF:000047">
    <property type="entry name" value="PHP domain-containing protein"/>
    <property type="match status" value="1"/>
</dbReference>
<evidence type="ECO:0000259" key="11">
    <source>
        <dbReference type="SMART" id="SM00481"/>
    </source>
</evidence>
<evidence type="ECO:0000313" key="13">
    <source>
        <dbReference type="EMBL" id="ADL11948.1"/>
    </source>
</evidence>
<dbReference type="eggNOG" id="COG1387">
    <property type="taxonomic scope" value="Bacteria"/>
</dbReference>
<dbReference type="GO" id="GO:0006281">
    <property type="term" value="P:DNA repair"/>
    <property type="evidence" value="ECO:0007669"/>
    <property type="project" value="InterPro"/>
</dbReference>
<dbReference type="InterPro" id="IPR003141">
    <property type="entry name" value="Pol/His_phosphatase_N"/>
</dbReference>
<dbReference type="InterPro" id="IPR050243">
    <property type="entry name" value="PHP_phosphatase"/>
</dbReference>
<dbReference type="STRING" id="574087.Acear_0401"/>
<evidence type="ECO:0000256" key="2">
    <source>
        <dbReference type="ARBA" id="ARBA00012417"/>
    </source>
</evidence>
<dbReference type="CDD" id="cd00141">
    <property type="entry name" value="NT_POLXc"/>
    <property type="match status" value="1"/>
</dbReference>
<dbReference type="Gene3D" id="3.30.210.10">
    <property type="entry name" value="DNA polymerase, thumb domain"/>
    <property type="match status" value="1"/>
</dbReference>
<dbReference type="GO" id="GO:0008270">
    <property type="term" value="F:zinc ion binding"/>
    <property type="evidence" value="ECO:0007669"/>
    <property type="project" value="TreeGrafter"/>
</dbReference>
<keyword evidence="5" id="KW-0548">Nucleotidyltransferase</keyword>
<feature type="coiled-coil region" evidence="9">
    <location>
        <begin position="30"/>
        <end position="57"/>
    </location>
</feature>
<evidence type="ECO:0000313" key="14">
    <source>
        <dbReference type="Proteomes" id="UP000001661"/>
    </source>
</evidence>
<dbReference type="Proteomes" id="UP000001661">
    <property type="component" value="Chromosome"/>
</dbReference>
<feature type="domain" description="DNA-directed DNA polymerase X" evidence="12">
    <location>
        <begin position="1"/>
        <end position="315"/>
    </location>
</feature>
<dbReference type="InterPro" id="IPR027421">
    <property type="entry name" value="DNA_pol_lamdba_lyase_dom_sf"/>
</dbReference>
<dbReference type="AlphaFoldDB" id="D9QUN9"/>
<dbReference type="RefSeq" id="WP_013277394.1">
    <property type="nucleotide sequence ID" value="NC_014378.1"/>
</dbReference>
<evidence type="ECO:0000256" key="5">
    <source>
        <dbReference type="ARBA" id="ARBA00022695"/>
    </source>
</evidence>
<dbReference type="NCBIfam" id="NF006375">
    <property type="entry name" value="PRK08609.1"/>
    <property type="match status" value="1"/>
</dbReference>
<dbReference type="InterPro" id="IPR002054">
    <property type="entry name" value="DNA-dir_DNA_pol_X"/>
</dbReference>
<dbReference type="PANTHER" id="PTHR36928">
    <property type="entry name" value="PHOSPHATASE YCDX-RELATED"/>
    <property type="match status" value="1"/>
</dbReference>
<dbReference type="SUPFAM" id="SSF47802">
    <property type="entry name" value="DNA polymerase beta, N-terminal domain-like"/>
    <property type="match status" value="1"/>
</dbReference>
<dbReference type="InterPro" id="IPR016195">
    <property type="entry name" value="Pol/histidinol_Pase-like"/>
</dbReference>
<dbReference type="Gene3D" id="3.30.460.10">
    <property type="entry name" value="Beta Polymerase, domain 2"/>
    <property type="match status" value="1"/>
</dbReference>
<accession>D9QUN9</accession>
<name>D9QUN9_ACEAZ</name>
<reference evidence="13 14" key="1">
    <citation type="journal article" date="2010" name="Stand. Genomic Sci.">
        <title>Complete genome sequence of Acetohalobium arabaticum type strain (Z-7288).</title>
        <authorList>
            <person name="Sikorski J."/>
            <person name="Lapidus A."/>
            <person name="Chertkov O."/>
            <person name="Lucas S."/>
            <person name="Copeland A."/>
            <person name="Glavina Del Rio T."/>
            <person name="Nolan M."/>
            <person name="Tice H."/>
            <person name="Cheng J.F."/>
            <person name="Han C."/>
            <person name="Brambilla E."/>
            <person name="Pitluck S."/>
            <person name="Liolios K."/>
            <person name="Ivanova N."/>
            <person name="Mavromatis K."/>
            <person name="Mikhailova N."/>
            <person name="Pati A."/>
            <person name="Bruce D."/>
            <person name="Detter C."/>
            <person name="Tapia R."/>
            <person name="Goodwin L."/>
            <person name="Chen A."/>
            <person name="Palaniappan K."/>
            <person name="Land M."/>
            <person name="Hauser L."/>
            <person name="Chang Y.J."/>
            <person name="Jeffries C.D."/>
            <person name="Rohde M."/>
            <person name="Goker M."/>
            <person name="Spring S."/>
            <person name="Woyke T."/>
            <person name="Bristow J."/>
            <person name="Eisen J.A."/>
            <person name="Markowitz V."/>
            <person name="Hugenholtz P."/>
            <person name="Kyrpides N.C."/>
            <person name="Klenk H.P."/>
        </authorList>
    </citation>
    <scope>NUCLEOTIDE SEQUENCE [LARGE SCALE GENOMIC DNA]</scope>
    <source>
        <strain evidence="14">ATCC 49924 / DSM 5501 / Z-7288</strain>
    </source>
</reference>
<comment type="cofactor">
    <cofactor evidence="1">
        <name>Mg(2+)</name>
        <dbReference type="ChEBI" id="CHEBI:18420"/>
    </cofactor>
</comment>
<feature type="domain" description="Helix-hairpin-helix DNA-binding motif class 1" evidence="10">
    <location>
        <begin position="126"/>
        <end position="145"/>
    </location>
</feature>
<dbReference type="GO" id="GO:0003887">
    <property type="term" value="F:DNA-directed DNA polymerase activity"/>
    <property type="evidence" value="ECO:0007669"/>
    <property type="project" value="UniProtKB-KW"/>
</dbReference>
<dbReference type="HOGENOM" id="CLU_017729_1_0_9"/>
<dbReference type="PANTHER" id="PTHR36928:SF1">
    <property type="entry name" value="PHOSPHATASE YCDX-RELATED"/>
    <property type="match status" value="1"/>
</dbReference>
<dbReference type="InterPro" id="IPR043519">
    <property type="entry name" value="NT_sf"/>
</dbReference>
<keyword evidence="3" id="KW-0237">DNA synthesis</keyword>
<evidence type="ECO:0000256" key="4">
    <source>
        <dbReference type="ARBA" id="ARBA00022679"/>
    </source>
</evidence>
<dbReference type="PIRSF" id="PIRSF005047">
    <property type="entry name" value="UCP005047_YshC"/>
    <property type="match status" value="1"/>
</dbReference>
<dbReference type="SMART" id="SM00483">
    <property type="entry name" value="POLXc"/>
    <property type="match status" value="1"/>
</dbReference>
<dbReference type="GO" id="GO:0003677">
    <property type="term" value="F:DNA binding"/>
    <property type="evidence" value="ECO:0007669"/>
    <property type="project" value="InterPro"/>
</dbReference>
<dbReference type="InterPro" id="IPR029398">
    <property type="entry name" value="PolB_thumb"/>
</dbReference>
<keyword evidence="6" id="KW-0235">DNA replication</keyword>
<dbReference type="Pfam" id="PF14716">
    <property type="entry name" value="HHH_8"/>
    <property type="match status" value="1"/>
</dbReference>
<dbReference type="Pfam" id="PF02811">
    <property type="entry name" value="PHP"/>
    <property type="match status" value="1"/>
</dbReference>
<comment type="catalytic activity">
    <reaction evidence="8">
        <text>DNA(n) + a 2'-deoxyribonucleoside 5'-triphosphate = DNA(n+1) + diphosphate</text>
        <dbReference type="Rhea" id="RHEA:22508"/>
        <dbReference type="Rhea" id="RHEA-COMP:17339"/>
        <dbReference type="Rhea" id="RHEA-COMP:17340"/>
        <dbReference type="ChEBI" id="CHEBI:33019"/>
        <dbReference type="ChEBI" id="CHEBI:61560"/>
        <dbReference type="ChEBI" id="CHEBI:173112"/>
        <dbReference type="EC" id="2.7.7.7"/>
    </reaction>
</comment>
<dbReference type="EC" id="2.7.7.7" evidence="2"/>
<dbReference type="EMBL" id="CP002105">
    <property type="protein sequence ID" value="ADL11948.1"/>
    <property type="molecule type" value="Genomic_DNA"/>
</dbReference>
<dbReference type="KEGG" id="aar:Acear_0401"/>
<dbReference type="OrthoDB" id="9808747at2"/>
<dbReference type="InterPro" id="IPR037160">
    <property type="entry name" value="DNA_Pol_thumb_sf"/>
</dbReference>
<dbReference type="SUPFAM" id="SSF81301">
    <property type="entry name" value="Nucleotidyltransferase"/>
    <property type="match status" value="1"/>
</dbReference>
<keyword evidence="14" id="KW-1185">Reference proteome</keyword>
<protein>
    <recommendedName>
        <fullName evidence="2">DNA-directed DNA polymerase</fullName>
        <ecNumber evidence="2">2.7.7.7</ecNumber>
    </recommendedName>
</protein>
<dbReference type="GO" id="GO:0005829">
    <property type="term" value="C:cytosol"/>
    <property type="evidence" value="ECO:0007669"/>
    <property type="project" value="TreeGrafter"/>
</dbReference>
<evidence type="ECO:0000256" key="8">
    <source>
        <dbReference type="ARBA" id="ARBA00049244"/>
    </source>
</evidence>
<dbReference type="SUPFAM" id="SSF89550">
    <property type="entry name" value="PHP domain-like"/>
    <property type="match status" value="1"/>
</dbReference>
<dbReference type="Gene3D" id="1.10.150.110">
    <property type="entry name" value="DNA polymerase beta, N-terminal domain-like"/>
    <property type="match status" value="1"/>
</dbReference>
<feature type="domain" description="Polymerase/histidinol phosphatase N-terminal" evidence="11">
    <location>
        <begin position="339"/>
        <end position="418"/>
    </location>
</feature>
<dbReference type="InterPro" id="IPR004013">
    <property type="entry name" value="PHP_dom"/>
</dbReference>
<evidence type="ECO:0000259" key="10">
    <source>
        <dbReference type="SMART" id="SM00278"/>
    </source>
</evidence>
<evidence type="ECO:0000259" key="12">
    <source>
        <dbReference type="SMART" id="SM00483"/>
    </source>
</evidence>